<dbReference type="Proteomes" id="UP000400981">
    <property type="component" value="Unassembled WGS sequence"/>
</dbReference>
<proteinExistence type="predicted"/>
<dbReference type="AlphaFoldDB" id="A0A5E4TV74"/>
<dbReference type="EMBL" id="CABPSH010000003">
    <property type="protein sequence ID" value="VVD91856.1"/>
    <property type="molecule type" value="Genomic_DNA"/>
</dbReference>
<accession>A0A5E4TV74</accession>
<protein>
    <submittedName>
        <fullName evidence="1">Uncharacterized protein</fullName>
    </submittedName>
</protein>
<sequence>MVHLPLSDSRVALSRWILCNLRSAGQRRGETSGLADGPRVKATIMHHKNR</sequence>
<name>A0A5E4TV74_9BURK</name>
<evidence type="ECO:0000313" key="1">
    <source>
        <dbReference type="EMBL" id="VVD91856.1"/>
    </source>
</evidence>
<reference evidence="1 2" key="1">
    <citation type="submission" date="2019-08" db="EMBL/GenBank/DDBJ databases">
        <authorList>
            <person name="Peeters C."/>
        </authorList>
    </citation>
    <scope>NUCLEOTIDE SEQUENCE [LARGE SCALE GENOMIC DNA]</scope>
    <source>
        <strain evidence="1 2">LMG 31012</strain>
    </source>
</reference>
<gene>
    <name evidence="1" type="ORF">PEP31012_01642</name>
</gene>
<organism evidence="1 2">
    <name type="scientific">Pandoraea eparura</name>
    <dbReference type="NCBI Taxonomy" id="2508291"/>
    <lineage>
        <taxon>Bacteria</taxon>
        <taxon>Pseudomonadati</taxon>
        <taxon>Pseudomonadota</taxon>
        <taxon>Betaproteobacteria</taxon>
        <taxon>Burkholderiales</taxon>
        <taxon>Burkholderiaceae</taxon>
        <taxon>Pandoraea</taxon>
    </lineage>
</organism>
<keyword evidence="2" id="KW-1185">Reference proteome</keyword>
<evidence type="ECO:0000313" key="2">
    <source>
        <dbReference type="Proteomes" id="UP000400981"/>
    </source>
</evidence>